<accession>A0A399FVJ7</accession>
<dbReference type="GO" id="GO:0004300">
    <property type="term" value="F:enoyl-CoA hydratase activity"/>
    <property type="evidence" value="ECO:0007669"/>
    <property type="project" value="UniProtKB-EC"/>
</dbReference>
<protein>
    <submittedName>
        <fullName evidence="1">Enoyl-CoA hydratase</fullName>
        <ecNumber evidence="1">4.2.1.17</ecNumber>
    </submittedName>
</protein>
<dbReference type="PANTHER" id="PTHR43459:SF1">
    <property type="entry name" value="EG:BACN32G11.4 PROTEIN"/>
    <property type="match status" value="1"/>
</dbReference>
<dbReference type="PANTHER" id="PTHR43459">
    <property type="entry name" value="ENOYL-COA HYDRATASE"/>
    <property type="match status" value="1"/>
</dbReference>
<keyword evidence="2" id="KW-1185">Reference proteome</keyword>
<dbReference type="OrthoDB" id="9777711at2"/>
<dbReference type="Proteomes" id="UP000265719">
    <property type="component" value="Chromosome"/>
</dbReference>
<dbReference type="Gene3D" id="3.90.226.10">
    <property type="entry name" value="2-enoyl-CoA Hydratase, Chain A, domain 1"/>
    <property type="match status" value="1"/>
</dbReference>
<dbReference type="RefSeq" id="WP_068692707.1">
    <property type="nucleotide sequence ID" value="NZ_CP063196.1"/>
</dbReference>
<dbReference type="Pfam" id="PF00378">
    <property type="entry name" value="ECH_1"/>
    <property type="match status" value="1"/>
</dbReference>
<sequence>MGEFIRFESDGPVRHIVLDAPERLNALDRPMLAELADAVRAVAADEAARALVVSGAGRAFCAGADVTSLFGDTTRPPTVLRDELKEVYASFLGIADLTVPTIAAVGGVAVGAGVNIAMACDIVIAGPRARFAITFADMGLHPGGGCSWFLTRRMGGHRALATILGAERIDAEEAFRSGLATRLAEDPVKDALALAHRYAERDPGLVRDMKRAVRMAESADLGTVLEFESWAQASSVNSPRFQEFVAEFVRRKQER</sequence>
<dbReference type="AlphaFoldDB" id="A0A399FVJ7"/>
<dbReference type="SUPFAM" id="SSF52096">
    <property type="entry name" value="ClpP/crotonase"/>
    <property type="match status" value="1"/>
</dbReference>
<dbReference type="InterPro" id="IPR001753">
    <property type="entry name" value="Enoyl-CoA_hydra/iso"/>
</dbReference>
<evidence type="ECO:0000313" key="1">
    <source>
        <dbReference type="EMBL" id="UOE19160.1"/>
    </source>
</evidence>
<dbReference type="CDD" id="cd06558">
    <property type="entry name" value="crotonase-like"/>
    <property type="match status" value="1"/>
</dbReference>
<dbReference type="EMBL" id="CP063196">
    <property type="protein sequence ID" value="UOE19160.1"/>
    <property type="molecule type" value="Genomic_DNA"/>
</dbReference>
<dbReference type="NCBIfam" id="NF004525">
    <property type="entry name" value="PRK05870.1"/>
    <property type="match status" value="1"/>
</dbReference>
<dbReference type="EC" id="4.2.1.17" evidence="1"/>
<organism evidence="1 2">
    <name type="scientific">Thermobifida halotolerans</name>
    <dbReference type="NCBI Taxonomy" id="483545"/>
    <lineage>
        <taxon>Bacteria</taxon>
        <taxon>Bacillati</taxon>
        <taxon>Actinomycetota</taxon>
        <taxon>Actinomycetes</taxon>
        <taxon>Streptosporangiales</taxon>
        <taxon>Nocardiopsidaceae</taxon>
        <taxon>Thermobifida</taxon>
    </lineage>
</organism>
<dbReference type="SMR" id="A0A399FVJ7"/>
<name>A0A399FVJ7_9ACTN</name>
<dbReference type="KEGG" id="thao:NI17_020770"/>
<dbReference type="InterPro" id="IPR029045">
    <property type="entry name" value="ClpP/crotonase-like_dom_sf"/>
</dbReference>
<keyword evidence="1" id="KW-0456">Lyase</keyword>
<gene>
    <name evidence="1" type="ORF">NI17_020770</name>
</gene>
<proteinExistence type="predicted"/>
<reference evidence="1" key="1">
    <citation type="submission" date="2020-10" db="EMBL/GenBank/DDBJ databases">
        <title>De novo genome project of the cellulose decomposer Thermobifida halotolerans type strain.</title>
        <authorList>
            <person name="Nagy I."/>
            <person name="Horvath B."/>
            <person name="Kukolya J."/>
            <person name="Nagy I."/>
            <person name="Orsini M."/>
        </authorList>
    </citation>
    <scope>NUCLEOTIDE SEQUENCE</scope>
    <source>
        <strain evidence="1">DSM 44931</strain>
    </source>
</reference>
<evidence type="ECO:0000313" key="2">
    <source>
        <dbReference type="Proteomes" id="UP000265719"/>
    </source>
</evidence>